<dbReference type="SUPFAM" id="SSF53633">
    <property type="entry name" value="Carbamate kinase-like"/>
    <property type="match status" value="1"/>
</dbReference>
<dbReference type="SUPFAM" id="SSF88697">
    <property type="entry name" value="PUA domain-like"/>
    <property type="match status" value="1"/>
</dbReference>
<evidence type="ECO:0000256" key="7">
    <source>
        <dbReference type="ARBA" id="ARBA00022840"/>
    </source>
</evidence>
<feature type="binding site" evidence="8">
    <location>
        <position position="52"/>
    </location>
    <ligand>
        <name>substrate</name>
    </ligand>
</feature>
<dbReference type="Pfam" id="PF01472">
    <property type="entry name" value="PUA"/>
    <property type="match status" value="1"/>
</dbReference>
<comment type="caution">
    <text evidence="10">The sequence shown here is derived from an EMBL/GenBank/DDBJ whole genome shotgun (WGS) entry which is preliminary data.</text>
</comment>
<dbReference type="InterPro" id="IPR015947">
    <property type="entry name" value="PUA-like_sf"/>
</dbReference>
<evidence type="ECO:0000256" key="4">
    <source>
        <dbReference type="ARBA" id="ARBA00022679"/>
    </source>
</evidence>
<dbReference type="Gene3D" id="3.40.1160.10">
    <property type="entry name" value="Acetylglutamate kinase-like"/>
    <property type="match status" value="1"/>
</dbReference>
<keyword evidence="4 8" id="KW-0808">Transferase</keyword>
<protein>
    <recommendedName>
        <fullName evidence="8">Glutamate 5-kinase</fullName>
        <ecNumber evidence="8">2.7.2.11</ecNumber>
    </recommendedName>
    <alternativeName>
        <fullName evidence="8">Gamma-glutamyl kinase</fullName>
        <shortName evidence="8">GK</shortName>
    </alternativeName>
</protein>
<dbReference type="InterPro" id="IPR019797">
    <property type="entry name" value="Glutamate_5-kinase_CS"/>
</dbReference>
<feature type="domain" description="PUA" evidence="9">
    <location>
        <begin position="279"/>
        <end position="361"/>
    </location>
</feature>
<dbReference type="Pfam" id="PF00696">
    <property type="entry name" value="AA_kinase"/>
    <property type="match status" value="1"/>
</dbReference>
<dbReference type="SMART" id="SM00359">
    <property type="entry name" value="PUA"/>
    <property type="match status" value="1"/>
</dbReference>
<gene>
    <name evidence="8 10" type="primary">proB</name>
    <name evidence="10" type="ORF">IAA97_06365</name>
</gene>
<feature type="binding site" evidence="8">
    <location>
        <position position="139"/>
    </location>
    <ligand>
        <name>substrate</name>
    </ligand>
</feature>
<dbReference type="PRINTS" id="PR00474">
    <property type="entry name" value="GLU5KINASE"/>
</dbReference>
<dbReference type="EC" id="2.7.2.11" evidence="8"/>
<dbReference type="GO" id="GO:0004349">
    <property type="term" value="F:glutamate 5-kinase activity"/>
    <property type="evidence" value="ECO:0007669"/>
    <property type="project" value="UniProtKB-UniRule"/>
</dbReference>
<dbReference type="InterPro" id="IPR041739">
    <property type="entry name" value="G5K_ProB"/>
</dbReference>
<comment type="similarity">
    <text evidence="8">Belongs to the glutamate 5-kinase family.</text>
</comment>
<sequence length="372" mass="39866">MRDFSSVRRVVVKAGTNLLSSSTGIDMERVATIVDQIACLKESGHQVILVSSGAVGLGAKALGHTSPVVYVAMKQACAAIGQPLLMSAYREEFARHNLLSAQVLITRSVINNRQSYNNLRSSVSMLLAMGVIPIFNENDVVSTAELKDVFGDNDRMSALVASKIDADLLVLLTDIDGLYTGNPHSDKNATLIHTISKITPEIMGYAKGAGSAFATGGMKTKLLAAEIAQKGGCGTVIASGYEKDVLARILRGEEIGTYIQPEERLSQRERWIINTTPRGGIIVDEGAKKALFAHKSLLPSGVKGIDGVFGKGEVTSIIDAEGRAFAKAVPYFDSTEIEKLQGHKSSDIESVLGKGRKDVIFRPEDLVFTDNV</sequence>
<dbReference type="InterPro" id="IPR005715">
    <property type="entry name" value="Glu_5kinase/COase_Synthase"/>
</dbReference>
<dbReference type="InterPro" id="IPR002478">
    <property type="entry name" value="PUA"/>
</dbReference>
<reference evidence="10" key="2">
    <citation type="journal article" date="2021" name="PeerJ">
        <title>Extensive microbial diversity within the chicken gut microbiome revealed by metagenomics and culture.</title>
        <authorList>
            <person name="Gilroy R."/>
            <person name="Ravi A."/>
            <person name="Getino M."/>
            <person name="Pursley I."/>
            <person name="Horton D.L."/>
            <person name="Alikhan N.F."/>
            <person name="Baker D."/>
            <person name="Gharbi K."/>
            <person name="Hall N."/>
            <person name="Watson M."/>
            <person name="Adriaenssens E.M."/>
            <person name="Foster-Nyarko E."/>
            <person name="Jarju S."/>
            <person name="Secka A."/>
            <person name="Antonio M."/>
            <person name="Oren A."/>
            <person name="Chaudhuri R.R."/>
            <person name="La Ragione R."/>
            <person name="Hildebrand F."/>
            <person name="Pallen M.J."/>
        </authorList>
    </citation>
    <scope>NUCLEOTIDE SEQUENCE</scope>
    <source>
        <strain evidence="10">7293</strain>
    </source>
</reference>
<evidence type="ECO:0000256" key="3">
    <source>
        <dbReference type="ARBA" id="ARBA00022650"/>
    </source>
</evidence>
<evidence type="ECO:0000256" key="6">
    <source>
        <dbReference type="ARBA" id="ARBA00022777"/>
    </source>
</evidence>
<comment type="subcellular location">
    <subcellularLocation>
        <location evidence="8">Cytoplasm</location>
    </subcellularLocation>
</comment>
<dbReference type="GO" id="GO:0055129">
    <property type="term" value="P:L-proline biosynthetic process"/>
    <property type="evidence" value="ECO:0007669"/>
    <property type="project" value="UniProtKB-UniRule"/>
</dbReference>
<feature type="binding site" evidence="8">
    <location>
        <position position="13"/>
    </location>
    <ligand>
        <name>ATP</name>
        <dbReference type="ChEBI" id="CHEBI:30616"/>
    </ligand>
</feature>
<dbReference type="AlphaFoldDB" id="A0A9D9DZS6"/>
<dbReference type="GO" id="GO:0005829">
    <property type="term" value="C:cytosol"/>
    <property type="evidence" value="ECO:0007669"/>
    <property type="project" value="TreeGrafter"/>
</dbReference>
<evidence type="ECO:0000256" key="5">
    <source>
        <dbReference type="ARBA" id="ARBA00022741"/>
    </source>
</evidence>
<dbReference type="InterPro" id="IPR036393">
    <property type="entry name" value="AceGlu_kinase-like_sf"/>
</dbReference>
<keyword evidence="3 8" id="KW-0641">Proline biosynthesis</keyword>
<evidence type="ECO:0000256" key="8">
    <source>
        <dbReference type="HAMAP-Rule" id="MF_00456"/>
    </source>
</evidence>
<keyword evidence="6 8" id="KW-0418">Kinase</keyword>
<dbReference type="PIRSF" id="PIRSF000729">
    <property type="entry name" value="GK"/>
    <property type="match status" value="1"/>
</dbReference>
<dbReference type="HAMAP" id="MF_00456">
    <property type="entry name" value="ProB"/>
    <property type="match status" value="1"/>
</dbReference>
<proteinExistence type="inferred from homology"/>
<keyword evidence="2 8" id="KW-0028">Amino-acid biosynthesis</keyword>
<feature type="binding site" evidence="8">
    <location>
        <begin position="173"/>
        <end position="174"/>
    </location>
    <ligand>
        <name>ATP</name>
        <dbReference type="ChEBI" id="CHEBI:30616"/>
    </ligand>
</feature>
<dbReference type="CDD" id="cd04242">
    <property type="entry name" value="AAK_G5K_ProB"/>
    <property type="match status" value="1"/>
</dbReference>
<dbReference type="InterPro" id="IPR001048">
    <property type="entry name" value="Asp/Glu/Uridylate_kinase"/>
</dbReference>
<dbReference type="NCBIfam" id="TIGR01027">
    <property type="entry name" value="proB"/>
    <property type="match status" value="1"/>
</dbReference>
<comment type="function">
    <text evidence="8">Catalyzes the transfer of a phosphate group to glutamate to form L-glutamate 5-phosphate.</text>
</comment>
<feature type="binding site" evidence="8">
    <location>
        <begin position="215"/>
        <end position="221"/>
    </location>
    <ligand>
        <name>ATP</name>
        <dbReference type="ChEBI" id="CHEBI:30616"/>
    </ligand>
</feature>
<dbReference type="Gene3D" id="2.30.130.10">
    <property type="entry name" value="PUA domain"/>
    <property type="match status" value="1"/>
</dbReference>
<evidence type="ECO:0000313" key="11">
    <source>
        <dbReference type="Proteomes" id="UP000823615"/>
    </source>
</evidence>
<reference evidence="10" key="1">
    <citation type="submission" date="2020-10" db="EMBL/GenBank/DDBJ databases">
        <authorList>
            <person name="Gilroy R."/>
        </authorList>
    </citation>
    <scope>NUCLEOTIDE SEQUENCE</scope>
    <source>
        <strain evidence="10">7293</strain>
    </source>
</reference>
<comment type="catalytic activity">
    <reaction evidence="8">
        <text>L-glutamate + ATP = L-glutamyl 5-phosphate + ADP</text>
        <dbReference type="Rhea" id="RHEA:14877"/>
        <dbReference type="ChEBI" id="CHEBI:29985"/>
        <dbReference type="ChEBI" id="CHEBI:30616"/>
        <dbReference type="ChEBI" id="CHEBI:58274"/>
        <dbReference type="ChEBI" id="CHEBI:456216"/>
        <dbReference type="EC" id="2.7.2.11"/>
    </reaction>
</comment>
<evidence type="ECO:0000313" key="10">
    <source>
        <dbReference type="EMBL" id="MBO8436586.1"/>
    </source>
</evidence>
<dbReference type="CDD" id="cd21157">
    <property type="entry name" value="PUA_G5K"/>
    <property type="match status" value="1"/>
</dbReference>
<dbReference type="PROSITE" id="PS50890">
    <property type="entry name" value="PUA"/>
    <property type="match status" value="1"/>
</dbReference>
<dbReference type="InterPro" id="IPR001057">
    <property type="entry name" value="Glu/AcGlu_kinase"/>
</dbReference>
<name>A0A9D9DZS6_9SPIO</name>
<dbReference type="InterPro" id="IPR011529">
    <property type="entry name" value="Glu_5kinase"/>
</dbReference>
<dbReference type="Proteomes" id="UP000823615">
    <property type="component" value="Unassembled WGS sequence"/>
</dbReference>
<evidence type="ECO:0000259" key="9">
    <source>
        <dbReference type="SMART" id="SM00359"/>
    </source>
</evidence>
<dbReference type="EMBL" id="JADIMT010000072">
    <property type="protein sequence ID" value="MBO8436586.1"/>
    <property type="molecule type" value="Genomic_DNA"/>
</dbReference>
<feature type="binding site" evidence="8">
    <location>
        <position position="153"/>
    </location>
    <ligand>
        <name>substrate</name>
    </ligand>
</feature>
<evidence type="ECO:0000256" key="2">
    <source>
        <dbReference type="ARBA" id="ARBA00022605"/>
    </source>
</evidence>
<organism evidence="10 11">
    <name type="scientific">Candidatus Ornithospirochaeta stercoripullorum</name>
    <dbReference type="NCBI Taxonomy" id="2840899"/>
    <lineage>
        <taxon>Bacteria</taxon>
        <taxon>Pseudomonadati</taxon>
        <taxon>Spirochaetota</taxon>
        <taxon>Spirochaetia</taxon>
        <taxon>Spirochaetales</taxon>
        <taxon>Spirochaetaceae</taxon>
        <taxon>Spirochaetaceae incertae sedis</taxon>
        <taxon>Candidatus Ornithospirochaeta</taxon>
    </lineage>
</organism>
<comment type="pathway">
    <text evidence="8">Amino-acid biosynthesis; L-proline biosynthesis; L-glutamate 5-semialdehyde from L-glutamate: step 1/2.</text>
</comment>
<accession>A0A9D9DZS6</accession>
<evidence type="ECO:0000256" key="1">
    <source>
        <dbReference type="ARBA" id="ARBA00022490"/>
    </source>
</evidence>
<keyword evidence="7 8" id="KW-0067">ATP-binding</keyword>
<dbReference type="InterPro" id="IPR036974">
    <property type="entry name" value="PUA_sf"/>
</dbReference>
<dbReference type="PANTHER" id="PTHR43654">
    <property type="entry name" value="GLUTAMATE 5-KINASE"/>
    <property type="match status" value="1"/>
</dbReference>
<dbReference type="PANTHER" id="PTHR43654:SF1">
    <property type="entry name" value="ISOPENTENYL PHOSPHATE KINASE"/>
    <property type="match status" value="1"/>
</dbReference>
<keyword evidence="1 8" id="KW-0963">Cytoplasm</keyword>
<dbReference type="GO" id="GO:0003723">
    <property type="term" value="F:RNA binding"/>
    <property type="evidence" value="ECO:0007669"/>
    <property type="project" value="InterPro"/>
</dbReference>
<dbReference type="FunFam" id="3.40.1160.10:FF:000018">
    <property type="entry name" value="Glutamate 5-kinase"/>
    <property type="match status" value="1"/>
</dbReference>
<dbReference type="PROSITE" id="PS00902">
    <property type="entry name" value="GLUTAMATE_5_KINASE"/>
    <property type="match status" value="1"/>
</dbReference>
<dbReference type="GO" id="GO:0005524">
    <property type="term" value="F:ATP binding"/>
    <property type="evidence" value="ECO:0007669"/>
    <property type="project" value="UniProtKB-KW"/>
</dbReference>
<keyword evidence="5 8" id="KW-0547">Nucleotide-binding</keyword>